<dbReference type="InterPro" id="IPR005747">
    <property type="entry name" value="MutS2"/>
</dbReference>
<dbReference type="GO" id="GO:0016887">
    <property type="term" value="F:ATP hydrolysis activity"/>
    <property type="evidence" value="ECO:0007669"/>
    <property type="project" value="InterPro"/>
</dbReference>
<dbReference type="InterPro" id="IPR000432">
    <property type="entry name" value="DNA_mismatch_repair_MutS_C"/>
</dbReference>
<proteinExistence type="predicted"/>
<dbReference type="InterPro" id="IPR036187">
    <property type="entry name" value="DNA_mismatch_repair_MutS_sf"/>
</dbReference>
<reference evidence="7 8" key="1">
    <citation type="submission" date="2018-06" db="EMBL/GenBank/DDBJ databases">
        <title>Genomic Encyclopedia of Archaeal and Bacterial Type Strains, Phase II (KMG-II): from individual species to whole genera.</title>
        <authorList>
            <person name="Goeker M."/>
        </authorList>
    </citation>
    <scope>NUCLEOTIDE SEQUENCE [LARGE SCALE GENOMIC DNA]</scope>
    <source>
        <strain evidence="7 8">DSM 25663</strain>
    </source>
</reference>
<sequence length="724" mass="83173">MISINDKTLQDLEFNTVLHTLSGLCVTEIGKEKSLGISPIKDKEELMDVLLQTSEYLSSFSNNNALPNHGFETLTNDLKMLSIEDSFLETITFRKIATLSETANQLILFLKKFQEYYPKLQTRANQVVYTKSIIQKIDEVVDKYGIIKDNASPELLDLRRSITVVRGKINQSFGMALSQYNSLGYLDDIKESIVDNRRVLAVLAMYRKKVKGSIMGSSKTGSIAYIEPETTLKYSRELSNLEYEEREEITKILRRLTHDIRPFYELLMEYQNFLSDIDVIAGKAKYAYKINAILPKITDTKRLFFRDAYHPILFLTNKSKNEPTFPQTIELKNENRIIVISGPNAGGKTISLKTVGLLQLMLQCGFLIPVHERSETFLFDRILTDIGDNQSIENHLSTYSYRLKNMNYFLKRCNAKTLFLIDEFGTGSDPELGGALAETFLEEFYHREAFGIITTHYSNLKILANELPFASNANMLFDEKSLEPMYKLVLGQAGSSFTFEVAQKNGIPYGLINRAKKKIEKGKVRFDKTIATLQKERSKLEKTSLILKEEENKAREESKRMEHINARIQDKLEKYQELYDSNQRLIYLGQKLDDLSEHYFTKKDKKVIIGEFLKIIEIENSKKKKVSVKEKKEKEKIVEAIVKEVNTKVEEIRKVKKEKKQKAKIAEENKPKVIPIVGDRVRMIDGKSVGTIDAIERNKATVNYGIFTSKVSLEALEFVERPKN</sequence>
<dbReference type="Gene3D" id="3.40.50.300">
    <property type="entry name" value="P-loop containing nucleotide triphosphate hydrolases"/>
    <property type="match status" value="1"/>
</dbReference>
<accession>A0A328Y8S0</accession>
<dbReference type="GO" id="GO:0005524">
    <property type="term" value="F:ATP binding"/>
    <property type="evidence" value="ECO:0007669"/>
    <property type="project" value="UniProtKB-KW"/>
</dbReference>
<dbReference type="SUPFAM" id="SSF48334">
    <property type="entry name" value="DNA repair protein MutS, domain III"/>
    <property type="match status" value="1"/>
</dbReference>
<keyword evidence="2" id="KW-0067">ATP-binding</keyword>
<dbReference type="SUPFAM" id="SSF52540">
    <property type="entry name" value="P-loop containing nucleoside triphosphate hydrolases"/>
    <property type="match status" value="1"/>
</dbReference>
<dbReference type="AlphaFoldDB" id="A0A328Y8S0"/>
<evidence type="ECO:0000259" key="5">
    <source>
        <dbReference type="SMART" id="SM00533"/>
    </source>
</evidence>
<dbReference type="SMART" id="SM00533">
    <property type="entry name" value="MUTSd"/>
    <property type="match status" value="1"/>
</dbReference>
<feature type="domain" description="DNA mismatch repair protein MutS core" evidence="5">
    <location>
        <begin position="12"/>
        <end position="316"/>
    </location>
</feature>
<dbReference type="Proteomes" id="UP000248840">
    <property type="component" value="Unassembled WGS sequence"/>
</dbReference>
<evidence type="ECO:0000256" key="2">
    <source>
        <dbReference type="ARBA" id="ARBA00022840"/>
    </source>
</evidence>
<evidence type="ECO:0000259" key="6">
    <source>
        <dbReference type="SMART" id="SM00534"/>
    </source>
</evidence>
<dbReference type="Pfam" id="PF00488">
    <property type="entry name" value="MutS_V"/>
    <property type="match status" value="1"/>
</dbReference>
<dbReference type="InterPro" id="IPR027417">
    <property type="entry name" value="P-loop_NTPase"/>
</dbReference>
<dbReference type="GO" id="GO:0140664">
    <property type="term" value="F:ATP-dependent DNA damage sensor activity"/>
    <property type="evidence" value="ECO:0007669"/>
    <property type="project" value="InterPro"/>
</dbReference>
<dbReference type="EMBL" id="QLSZ01000014">
    <property type="protein sequence ID" value="RAR70000.1"/>
    <property type="molecule type" value="Genomic_DNA"/>
</dbReference>
<keyword evidence="3" id="KW-0238">DNA-binding</keyword>
<comment type="caution">
    <text evidence="7">The sequence shown here is derived from an EMBL/GenBank/DDBJ whole genome shotgun (WGS) entry which is preliminary data.</text>
</comment>
<keyword evidence="8" id="KW-1185">Reference proteome</keyword>
<keyword evidence="4" id="KW-0175">Coiled coil</keyword>
<dbReference type="RefSeq" id="WP_112114086.1">
    <property type="nucleotide sequence ID" value="NZ_QLSZ01000014.1"/>
</dbReference>
<dbReference type="GO" id="GO:0006298">
    <property type="term" value="P:mismatch repair"/>
    <property type="evidence" value="ECO:0007669"/>
    <property type="project" value="InterPro"/>
</dbReference>
<gene>
    <name evidence="7" type="ORF">CLV55_11443</name>
</gene>
<feature type="coiled-coil region" evidence="4">
    <location>
        <begin position="642"/>
        <end position="669"/>
    </location>
</feature>
<dbReference type="PIRSF" id="PIRSF005814">
    <property type="entry name" value="MutS_YshD"/>
    <property type="match status" value="1"/>
</dbReference>
<dbReference type="InterPro" id="IPR045076">
    <property type="entry name" value="MutS"/>
</dbReference>
<evidence type="ECO:0000256" key="1">
    <source>
        <dbReference type="ARBA" id="ARBA00022741"/>
    </source>
</evidence>
<dbReference type="PANTHER" id="PTHR48466">
    <property type="entry name" value="OS10G0509000 PROTEIN-RELATED"/>
    <property type="match status" value="1"/>
</dbReference>
<feature type="coiled-coil region" evidence="4">
    <location>
        <begin position="523"/>
        <end position="585"/>
    </location>
</feature>
<dbReference type="NCBIfam" id="TIGR01069">
    <property type="entry name" value="mutS2"/>
    <property type="match status" value="1"/>
</dbReference>
<evidence type="ECO:0000256" key="3">
    <source>
        <dbReference type="ARBA" id="ARBA00023125"/>
    </source>
</evidence>
<organism evidence="7 8">
    <name type="scientific">Flavobacterium aciduliphilum</name>
    <dbReference type="NCBI Taxonomy" id="1101402"/>
    <lineage>
        <taxon>Bacteria</taxon>
        <taxon>Pseudomonadati</taxon>
        <taxon>Bacteroidota</taxon>
        <taxon>Flavobacteriia</taxon>
        <taxon>Flavobacteriales</taxon>
        <taxon>Flavobacteriaceae</taxon>
        <taxon>Flavobacterium</taxon>
    </lineage>
</organism>
<feature type="domain" description="DNA mismatch repair proteins mutS family" evidence="6">
    <location>
        <begin position="335"/>
        <end position="520"/>
    </location>
</feature>
<dbReference type="GO" id="GO:0030983">
    <property type="term" value="F:mismatched DNA binding"/>
    <property type="evidence" value="ECO:0007669"/>
    <property type="project" value="InterPro"/>
</dbReference>
<dbReference type="OrthoDB" id="9808166at2"/>
<dbReference type="InterPro" id="IPR007696">
    <property type="entry name" value="DNA_mismatch_repair_MutS_core"/>
</dbReference>
<dbReference type="GO" id="GO:0004519">
    <property type="term" value="F:endonuclease activity"/>
    <property type="evidence" value="ECO:0007669"/>
    <property type="project" value="InterPro"/>
</dbReference>
<evidence type="ECO:0000313" key="8">
    <source>
        <dbReference type="Proteomes" id="UP000248840"/>
    </source>
</evidence>
<dbReference type="SMART" id="SM00534">
    <property type="entry name" value="MUTSac"/>
    <property type="match status" value="1"/>
</dbReference>
<evidence type="ECO:0000313" key="7">
    <source>
        <dbReference type="EMBL" id="RAR70000.1"/>
    </source>
</evidence>
<evidence type="ECO:0000256" key="4">
    <source>
        <dbReference type="SAM" id="Coils"/>
    </source>
</evidence>
<protein>
    <submittedName>
        <fullName evidence="7">DNA mismatch repair protein MutS2</fullName>
    </submittedName>
</protein>
<keyword evidence="1" id="KW-0547">Nucleotide-binding</keyword>
<dbReference type="PANTHER" id="PTHR48466:SF2">
    <property type="entry name" value="OS10G0509000 PROTEIN"/>
    <property type="match status" value="1"/>
</dbReference>
<dbReference type="GO" id="GO:0045910">
    <property type="term" value="P:negative regulation of DNA recombination"/>
    <property type="evidence" value="ECO:0007669"/>
    <property type="project" value="InterPro"/>
</dbReference>
<name>A0A328Y8S0_9FLAO</name>